<name>A0AC35U3E8_9BILA</name>
<reference evidence="2" key="1">
    <citation type="submission" date="2016-11" db="UniProtKB">
        <authorList>
            <consortium name="WormBaseParasite"/>
        </authorList>
    </citation>
    <scope>IDENTIFICATION</scope>
    <source>
        <strain evidence="2">KR3021</strain>
    </source>
</reference>
<accession>A0AC35U3E8</accession>
<sequence>MPKILRKPKKAVIEIEEESDLEDIPSSGDEFIVAEGDDSEEELEIEEYDKIDANLEEAGEEFEEIDADDIGAGNDDEEASEDSAQYDDDSDAVGGDTSDEEGVVPNADMKVKMMRSVQFDSAKVTHKKEVQKYAEEHPRPTRKQLAIAQNEKEKLLKLGLVKPNFVTDREKERALARIATIGVTKLFNDVLQQRKIADEIEKESAAGKAVKIDTNYQTHLDAMPRTSSKFAVKRKFVEEEEVVKSEVDTDGEMV</sequence>
<protein>
    <submittedName>
        <fullName evidence="2">RRP15-like protein</fullName>
    </submittedName>
</protein>
<organism evidence="1 2">
    <name type="scientific">Rhabditophanes sp. KR3021</name>
    <dbReference type="NCBI Taxonomy" id="114890"/>
    <lineage>
        <taxon>Eukaryota</taxon>
        <taxon>Metazoa</taxon>
        <taxon>Ecdysozoa</taxon>
        <taxon>Nematoda</taxon>
        <taxon>Chromadorea</taxon>
        <taxon>Rhabditida</taxon>
        <taxon>Tylenchina</taxon>
        <taxon>Panagrolaimomorpha</taxon>
        <taxon>Strongyloidoidea</taxon>
        <taxon>Alloionematidae</taxon>
        <taxon>Rhabditophanes</taxon>
    </lineage>
</organism>
<evidence type="ECO:0000313" key="1">
    <source>
        <dbReference type="Proteomes" id="UP000095286"/>
    </source>
</evidence>
<proteinExistence type="predicted"/>
<dbReference type="Proteomes" id="UP000095286">
    <property type="component" value="Unplaced"/>
</dbReference>
<dbReference type="WBParaSite" id="RSKR_0000697000.1">
    <property type="protein sequence ID" value="RSKR_0000697000.1"/>
    <property type="gene ID" value="RSKR_0000697000"/>
</dbReference>
<evidence type="ECO:0000313" key="2">
    <source>
        <dbReference type="WBParaSite" id="RSKR_0000697000.1"/>
    </source>
</evidence>